<feature type="transmembrane region" description="Helical" evidence="11">
    <location>
        <begin position="242"/>
        <end position="263"/>
    </location>
</feature>
<dbReference type="GO" id="GO:0016491">
    <property type="term" value="F:oxidoreductase activity"/>
    <property type="evidence" value="ECO:0007669"/>
    <property type="project" value="InterPro"/>
</dbReference>
<evidence type="ECO:0000256" key="10">
    <source>
        <dbReference type="ARBA" id="ARBA00023136"/>
    </source>
</evidence>
<evidence type="ECO:0000259" key="12">
    <source>
        <dbReference type="PROSITE" id="PS50939"/>
    </source>
</evidence>
<evidence type="ECO:0000256" key="5">
    <source>
        <dbReference type="ARBA" id="ARBA00022692"/>
    </source>
</evidence>
<keyword evidence="4" id="KW-0349">Heme</keyword>
<keyword evidence="6" id="KW-0479">Metal-binding</keyword>
<dbReference type="GO" id="GO:0016020">
    <property type="term" value="C:membrane"/>
    <property type="evidence" value="ECO:0007669"/>
    <property type="project" value="UniProtKB-SubCell"/>
</dbReference>
<keyword evidence="8 11" id="KW-1133">Transmembrane helix</keyword>
<evidence type="ECO:0000256" key="7">
    <source>
        <dbReference type="ARBA" id="ARBA00022982"/>
    </source>
</evidence>
<feature type="transmembrane region" description="Helical" evidence="11">
    <location>
        <begin position="120"/>
        <end position="139"/>
    </location>
</feature>
<dbReference type="InterPro" id="IPR006593">
    <property type="entry name" value="Cyt_b561/ferric_Rdtase_TM"/>
</dbReference>
<dbReference type="InterPro" id="IPR043205">
    <property type="entry name" value="CYB561/CYBRD1-like"/>
</dbReference>
<name>A0A914VV85_9BILA</name>
<dbReference type="GO" id="GO:0046872">
    <property type="term" value="F:metal ion binding"/>
    <property type="evidence" value="ECO:0007669"/>
    <property type="project" value="UniProtKB-KW"/>
</dbReference>
<dbReference type="WBParaSite" id="PSAMB.scaffold2453size23153.g17832.t1">
    <property type="protein sequence ID" value="PSAMB.scaffold2453size23153.g17832.t1"/>
    <property type="gene ID" value="PSAMB.scaffold2453size23153.g17832"/>
</dbReference>
<comment type="cofactor">
    <cofactor evidence="1">
        <name>heme b</name>
        <dbReference type="ChEBI" id="CHEBI:60344"/>
    </cofactor>
</comment>
<protein>
    <submittedName>
        <fullName evidence="14">Cytochrome b561 domain-containing protein</fullName>
    </submittedName>
</protein>
<feature type="transmembrane region" description="Helical" evidence="11">
    <location>
        <begin position="195"/>
        <end position="213"/>
    </location>
</feature>
<sequence>MASTDYYSETGSLIKGIDEKEEPRQLRSFSFFIALSQVFGFLMLFLTGYWNATWQGGYEWGKYKVEELPGGLGTTEVPVEGNWHYHSTFMTYGMVFLQGEAILMYRLFRHERKIFSKFLHGLFHLFTLILIIFGLIAIVQNKNNGGDNHMFSAHSWFGVTVMTSFVLQYIAGFVSFGFPKVSPSVRAWYLPIHRAVGLLIFGGACAQVLMGYMEQTWIVYAFYSKHGFGNCYNTLDCHGEGLVLNFNILSLIFYAMTVLYLTINKEYIRHKTIDEEQH</sequence>
<keyword evidence="10 11" id="KW-0472">Membrane</keyword>
<evidence type="ECO:0000256" key="8">
    <source>
        <dbReference type="ARBA" id="ARBA00022989"/>
    </source>
</evidence>
<dbReference type="PANTHER" id="PTHR10106">
    <property type="entry name" value="CYTOCHROME B561-RELATED"/>
    <property type="match status" value="1"/>
</dbReference>
<keyword evidence="3" id="KW-0813">Transport</keyword>
<dbReference type="Proteomes" id="UP000887566">
    <property type="component" value="Unplaced"/>
</dbReference>
<dbReference type="SMART" id="SM00665">
    <property type="entry name" value="B561"/>
    <property type="match status" value="1"/>
</dbReference>
<dbReference type="AlphaFoldDB" id="A0A914VV85"/>
<dbReference type="PANTHER" id="PTHR10106:SF0">
    <property type="entry name" value="LD36721P"/>
    <property type="match status" value="1"/>
</dbReference>
<reference evidence="14" key="1">
    <citation type="submission" date="2022-11" db="UniProtKB">
        <authorList>
            <consortium name="WormBaseParasite"/>
        </authorList>
    </citation>
    <scope>IDENTIFICATION</scope>
</reference>
<feature type="transmembrane region" description="Helical" evidence="11">
    <location>
        <begin position="151"/>
        <end position="174"/>
    </location>
</feature>
<accession>A0A914VV85</accession>
<comment type="subcellular location">
    <subcellularLocation>
        <location evidence="2">Membrane</location>
        <topology evidence="2">Multi-pass membrane protein</topology>
    </subcellularLocation>
</comment>
<organism evidence="13 14">
    <name type="scientific">Plectus sambesii</name>
    <dbReference type="NCBI Taxonomy" id="2011161"/>
    <lineage>
        <taxon>Eukaryota</taxon>
        <taxon>Metazoa</taxon>
        <taxon>Ecdysozoa</taxon>
        <taxon>Nematoda</taxon>
        <taxon>Chromadorea</taxon>
        <taxon>Plectida</taxon>
        <taxon>Plectina</taxon>
        <taxon>Plectoidea</taxon>
        <taxon>Plectidae</taxon>
        <taxon>Plectus</taxon>
    </lineage>
</organism>
<keyword evidence="9" id="KW-0408">Iron</keyword>
<dbReference type="Gene3D" id="1.20.120.1770">
    <property type="match status" value="1"/>
</dbReference>
<keyword evidence="13" id="KW-1185">Reference proteome</keyword>
<evidence type="ECO:0000256" key="1">
    <source>
        <dbReference type="ARBA" id="ARBA00001970"/>
    </source>
</evidence>
<feature type="domain" description="Cytochrome b561" evidence="12">
    <location>
        <begin position="35"/>
        <end position="263"/>
    </location>
</feature>
<evidence type="ECO:0000256" key="2">
    <source>
        <dbReference type="ARBA" id="ARBA00004141"/>
    </source>
</evidence>
<proteinExistence type="predicted"/>
<keyword evidence="5 11" id="KW-0812">Transmembrane</keyword>
<evidence type="ECO:0000313" key="13">
    <source>
        <dbReference type="Proteomes" id="UP000887566"/>
    </source>
</evidence>
<dbReference type="PROSITE" id="PS50939">
    <property type="entry name" value="CYTOCHROME_B561"/>
    <property type="match status" value="1"/>
</dbReference>
<evidence type="ECO:0000256" key="6">
    <source>
        <dbReference type="ARBA" id="ARBA00022723"/>
    </source>
</evidence>
<evidence type="ECO:0000256" key="4">
    <source>
        <dbReference type="ARBA" id="ARBA00022617"/>
    </source>
</evidence>
<evidence type="ECO:0000256" key="3">
    <source>
        <dbReference type="ARBA" id="ARBA00022448"/>
    </source>
</evidence>
<evidence type="ECO:0000313" key="14">
    <source>
        <dbReference type="WBParaSite" id="PSAMB.scaffold2453size23153.g17832.t1"/>
    </source>
</evidence>
<dbReference type="Pfam" id="PF03188">
    <property type="entry name" value="Cytochrom_B561"/>
    <property type="match status" value="1"/>
</dbReference>
<feature type="transmembrane region" description="Helical" evidence="11">
    <location>
        <begin position="89"/>
        <end position="108"/>
    </location>
</feature>
<keyword evidence="7" id="KW-0249">Electron transport</keyword>
<feature type="transmembrane region" description="Helical" evidence="11">
    <location>
        <begin position="29"/>
        <end position="50"/>
    </location>
</feature>
<evidence type="ECO:0000256" key="11">
    <source>
        <dbReference type="SAM" id="Phobius"/>
    </source>
</evidence>
<evidence type="ECO:0000256" key="9">
    <source>
        <dbReference type="ARBA" id="ARBA00023004"/>
    </source>
</evidence>